<proteinExistence type="predicted"/>
<organism evidence="1 2">
    <name type="scientific">candidate division MSBL1 archaeon SCGC-AAA382A20</name>
    <dbReference type="NCBI Taxonomy" id="1698280"/>
    <lineage>
        <taxon>Archaea</taxon>
        <taxon>Methanobacteriati</taxon>
        <taxon>Methanobacteriota</taxon>
        <taxon>candidate division MSBL1</taxon>
    </lineage>
</organism>
<name>A0A133VKK9_9EURY</name>
<dbReference type="AlphaFoldDB" id="A0A133VKK9"/>
<comment type="caution">
    <text evidence="1">The sequence shown here is derived from an EMBL/GenBank/DDBJ whole genome shotgun (WGS) entry which is preliminary data.</text>
</comment>
<gene>
    <name evidence="1" type="ORF">AKJ51_02460</name>
</gene>
<evidence type="ECO:0000313" key="2">
    <source>
        <dbReference type="Proteomes" id="UP000070263"/>
    </source>
</evidence>
<keyword evidence="2" id="KW-1185">Reference proteome</keyword>
<dbReference type="EMBL" id="LHYE01000023">
    <property type="protein sequence ID" value="KXB06940.1"/>
    <property type="molecule type" value="Genomic_DNA"/>
</dbReference>
<dbReference type="Proteomes" id="UP000070263">
    <property type="component" value="Unassembled WGS sequence"/>
</dbReference>
<reference evidence="1 2" key="1">
    <citation type="journal article" date="2016" name="Sci. Rep.">
        <title>Metabolic traits of an uncultured archaeal lineage -MSBL1- from brine pools of the Red Sea.</title>
        <authorList>
            <person name="Mwirichia R."/>
            <person name="Alam I."/>
            <person name="Rashid M."/>
            <person name="Vinu M."/>
            <person name="Ba-Alawi W."/>
            <person name="Anthony Kamau A."/>
            <person name="Kamanda Ngugi D."/>
            <person name="Goker M."/>
            <person name="Klenk H.P."/>
            <person name="Bajic V."/>
            <person name="Stingl U."/>
        </authorList>
    </citation>
    <scope>NUCLEOTIDE SEQUENCE [LARGE SCALE GENOMIC DNA]</scope>
    <source>
        <strain evidence="1">SCGC-AAA382A20</strain>
    </source>
</reference>
<sequence length="223" mass="25836">MKGKGNIIVLLAALACLALVLGFLAFKNERERSIDSLANENLYNGKIMEGFEFSEGDYIQYETNNEARYGAMSVLYPTLEAGKNTDNHYEIIVKDRFGKELEEILLGGKLFVKEGKYRKDESLFFTNLLSKWELVEKYDSVLKYRYENKHNFTFEQEEKPGVENLTVLIDGDTGIPVGAYWISKLLEAGAETHHYLTIENTNIQYVKDCIYEYERFDIFFHLN</sequence>
<protein>
    <recommendedName>
        <fullName evidence="3">Lipoprotein</fullName>
    </recommendedName>
</protein>
<accession>A0A133VKK9</accession>
<evidence type="ECO:0000313" key="1">
    <source>
        <dbReference type="EMBL" id="KXB06940.1"/>
    </source>
</evidence>
<evidence type="ECO:0008006" key="3">
    <source>
        <dbReference type="Google" id="ProtNLM"/>
    </source>
</evidence>
<dbReference type="PROSITE" id="PS51257">
    <property type="entry name" value="PROKAR_LIPOPROTEIN"/>
    <property type="match status" value="1"/>
</dbReference>